<accession>A0A4Y6EKH3</accession>
<gene>
    <name evidence="1" type="primary">80</name>
    <name evidence="1" type="ORF">SEA_THANKYOUJORDI_80</name>
</gene>
<organism evidence="1 2">
    <name type="scientific">Gordonia phage ThankyouJordi</name>
    <dbReference type="NCBI Taxonomy" id="2571252"/>
    <lineage>
        <taxon>Viruses</taxon>
        <taxon>Duplodnaviria</taxon>
        <taxon>Heunggongvirae</taxon>
        <taxon>Uroviricota</taxon>
        <taxon>Caudoviricetes</taxon>
        <taxon>Nymbaxtervirinae</taxon>
        <taxon>Nymphadoravirus</taxon>
        <taxon>Nymphadoravirus thankyoujordi</taxon>
    </lineage>
</organism>
<evidence type="ECO:0000313" key="1">
    <source>
        <dbReference type="EMBL" id="QDF17841.1"/>
    </source>
</evidence>
<dbReference type="EMBL" id="MK801727">
    <property type="protein sequence ID" value="QDF17841.1"/>
    <property type="molecule type" value="Genomic_DNA"/>
</dbReference>
<name>A0A4Y6EKH3_9CAUD</name>
<dbReference type="RefSeq" id="YP_010652780.1">
    <property type="nucleotide sequence ID" value="NC_070789.1"/>
</dbReference>
<sequence length="38" mass="4237">MADRKSVTYERAVAQVLDEEGRINTITETVDEEPDAPS</sequence>
<reference evidence="1 2" key="1">
    <citation type="submission" date="2019-04" db="EMBL/GenBank/DDBJ databases">
        <authorList>
            <person name="Akwuole F.N."/>
            <person name="Carreras A.M."/>
            <person name="Grubb S.R."/>
            <person name="Yaffe J.A."/>
            <person name="Butela K.A."/>
            <person name="Garlena R.A."/>
            <person name="Russell D.A."/>
            <person name="Pope W.H."/>
            <person name="Jacobs-Sera D."/>
            <person name="Hatfull G.F."/>
        </authorList>
    </citation>
    <scope>NUCLEOTIDE SEQUENCE [LARGE SCALE GENOMIC DNA]</scope>
</reference>
<protein>
    <submittedName>
        <fullName evidence="1">Uncharacterized protein</fullName>
    </submittedName>
</protein>
<keyword evidence="2" id="KW-1185">Reference proteome</keyword>
<dbReference type="GeneID" id="77928604"/>
<dbReference type="KEGG" id="vg:77928604"/>
<dbReference type="Proteomes" id="UP000317451">
    <property type="component" value="Segment"/>
</dbReference>
<proteinExistence type="predicted"/>
<evidence type="ECO:0000313" key="2">
    <source>
        <dbReference type="Proteomes" id="UP000317451"/>
    </source>
</evidence>